<feature type="domain" description="Outer membrane protein beta-barrel" evidence="1">
    <location>
        <begin position="69"/>
        <end position="236"/>
    </location>
</feature>
<keyword evidence="3" id="KW-1185">Reference proteome</keyword>
<dbReference type="InterPro" id="IPR025665">
    <property type="entry name" value="Beta-barrel_OMP_2"/>
</dbReference>
<reference evidence="2 3" key="1">
    <citation type="submission" date="2023-02" db="EMBL/GenBank/DDBJ databases">
        <title>Genome sequence of Mucilaginibacter jinjuensis strain KACC 16571.</title>
        <authorList>
            <person name="Kim S."/>
            <person name="Heo J."/>
            <person name="Kwon S.-W."/>
        </authorList>
    </citation>
    <scope>NUCLEOTIDE SEQUENCE [LARGE SCALE GENOMIC DNA]</scope>
    <source>
        <strain evidence="2 3">KACC 16571</strain>
    </source>
</reference>
<dbReference type="EMBL" id="CP117167">
    <property type="protein sequence ID" value="WCT09982.1"/>
    <property type="molecule type" value="Genomic_DNA"/>
</dbReference>
<name>A0ABY7T3X1_9SPHI</name>
<dbReference type="RefSeq" id="WP_273628077.1">
    <property type="nucleotide sequence ID" value="NZ_CP117167.1"/>
</dbReference>
<gene>
    <name evidence="2" type="ORF">PQO05_14715</name>
</gene>
<sequence length="265" mass="29161">MEPLNTSSGHVNEVTLYSTPNKNALKISLMYKTFKYVLLVLCLSAHCLPVHGQALLALLFGKNIHNDNLSLGIHIGMETSGLTNTPSSNLLPGLIIGAYTNVKLKGQWELSNYFIFKSSRGAAAIPLAYQLQPNVPGAEDADIRRKLTYFELSPLLRYHVTTGLSFAAGPQLAVRTIAKDIYKITLPDGGKESITYNLRDQYGLVDFDVAADIQYAFYQGKGVRLNLRFSQGFVNVYKDEVPFNAKNQYIQLGVGIPIAIGKSKS</sequence>
<dbReference type="Proteomes" id="UP001216139">
    <property type="component" value="Chromosome"/>
</dbReference>
<organism evidence="2 3">
    <name type="scientific">Mucilaginibacter jinjuensis</name>
    <dbReference type="NCBI Taxonomy" id="1176721"/>
    <lineage>
        <taxon>Bacteria</taxon>
        <taxon>Pseudomonadati</taxon>
        <taxon>Bacteroidota</taxon>
        <taxon>Sphingobacteriia</taxon>
        <taxon>Sphingobacteriales</taxon>
        <taxon>Sphingobacteriaceae</taxon>
        <taxon>Mucilaginibacter</taxon>
    </lineage>
</organism>
<accession>A0ABY7T3X1</accession>
<proteinExistence type="predicted"/>
<evidence type="ECO:0000313" key="3">
    <source>
        <dbReference type="Proteomes" id="UP001216139"/>
    </source>
</evidence>
<protein>
    <submittedName>
        <fullName evidence="2">Outer membrane beta-barrel protein</fullName>
    </submittedName>
</protein>
<evidence type="ECO:0000313" key="2">
    <source>
        <dbReference type="EMBL" id="WCT09982.1"/>
    </source>
</evidence>
<dbReference type="Pfam" id="PF13568">
    <property type="entry name" value="OMP_b-brl_2"/>
    <property type="match status" value="1"/>
</dbReference>
<evidence type="ECO:0000259" key="1">
    <source>
        <dbReference type="Pfam" id="PF13568"/>
    </source>
</evidence>